<dbReference type="GO" id="GO:0009263">
    <property type="term" value="P:deoxyribonucleotide biosynthetic process"/>
    <property type="evidence" value="ECO:0007669"/>
    <property type="project" value="InterPro"/>
</dbReference>
<comment type="caution">
    <text evidence="1">The sequence shown here is derived from an EMBL/GenBank/DDBJ whole genome shotgun (WGS) entry which is preliminary data.</text>
</comment>
<organism evidence="1 2">
    <name type="scientific">Ladona fulva</name>
    <name type="common">Scarce chaser dragonfly</name>
    <name type="synonym">Libellula fulva</name>
    <dbReference type="NCBI Taxonomy" id="123851"/>
    <lineage>
        <taxon>Eukaryota</taxon>
        <taxon>Metazoa</taxon>
        <taxon>Ecdysozoa</taxon>
        <taxon>Arthropoda</taxon>
        <taxon>Hexapoda</taxon>
        <taxon>Insecta</taxon>
        <taxon>Pterygota</taxon>
        <taxon>Palaeoptera</taxon>
        <taxon>Odonata</taxon>
        <taxon>Epiprocta</taxon>
        <taxon>Anisoptera</taxon>
        <taxon>Libelluloidea</taxon>
        <taxon>Libellulidae</taxon>
        <taxon>Ladona</taxon>
    </lineage>
</organism>
<evidence type="ECO:0000313" key="1">
    <source>
        <dbReference type="EMBL" id="KAG8239865.1"/>
    </source>
</evidence>
<protein>
    <submittedName>
        <fullName evidence="1">Uncharacterized protein</fullName>
    </submittedName>
</protein>
<sequence>MEGTHSETHLPNVGWELDTGVDINTTDQSNDGYTERKSWFNYSAEVELYGKLHVNIFSQTQLLMDRVDIGIRLMLSNPAFYLMETEEAALKILDATLYVQHFDINPSILLAHSKMLEGQCQRSELKTFTVPSGGRTLSIDNAIVGRIPNTIIFTMVDNDSYAGSITKNPFTLSHYQLEKCSLFLNIVQIPSEGLECSFHGKKNWARAYDTLFSGSGIKH</sequence>
<reference evidence="1" key="2">
    <citation type="submission" date="2017-10" db="EMBL/GenBank/DDBJ databases">
        <title>Ladona fulva Genome sequencing and assembly.</title>
        <authorList>
            <person name="Murali S."/>
            <person name="Richards S."/>
            <person name="Bandaranaike D."/>
            <person name="Bellair M."/>
            <person name="Blankenburg K."/>
            <person name="Chao H."/>
            <person name="Dinh H."/>
            <person name="Doddapaneni H."/>
            <person name="Dugan-Rocha S."/>
            <person name="Elkadiri S."/>
            <person name="Gnanaolivu R."/>
            <person name="Hernandez B."/>
            <person name="Skinner E."/>
            <person name="Javaid M."/>
            <person name="Lee S."/>
            <person name="Li M."/>
            <person name="Ming W."/>
            <person name="Munidasa M."/>
            <person name="Muniz J."/>
            <person name="Nguyen L."/>
            <person name="Hughes D."/>
            <person name="Osuji N."/>
            <person name="Pu L.-L."/>
            <person name="Puazo M."/>
            <person name="Qu C."/>
            <person name="Quiroz J."/>
            <person name="Raj R."/>
            <person name="Weissenberger G."/>
            <person name="Xin Y."/>
            <person name="Zou X."/>
            <person name="Han Y."/>
            <person name="Worley K."/>
            <person name="Muzny D."/>
            <person name="Gibbs R."/>
        </authorList>
    </citation>
    <scope>NUCLEOTIDE SEQUENCE</scope>
    <source>
        <strain evidence="1">Sampled in the wild</strain>
    </source>
</reference>
<dbReference type="EMBL" id="KZ310114">
    <property type="protein sequence ID" value="KAG8239865.1"/>
    <property type="molecule type" value="Genomic_DNA"/>
</dbReference>
<proteinExistence type="predicted"/>
<accession>A0A8K0KU95</accession>
<keyword evidence="2" id="KW-1185">Reference proteome</keyword>
<dbReference type="OrthoDB" id="8041494at2759"/>
<reference evidence="1" key="1">
    <citation type="submission" date="2013-04" db="EMBL/GenBank/DDBJ databases">
        <authorList>
            <person name="Qu J."/>
            <person name="Murali S.C."/>
            <person name="Bandaranaike D."/>
            <person name="Bellair M."/>
            <person name="Blankenburg K."/>
            <person name="Chao H."/>
            <person name="Dinh H."/>
            <person name="Doddapaneni H."/>
            <person name="Downs B."/>
            <person name="Dugan-Rocha S."/>
            <person name="Elkadiri S."/>
            <person name="Gnanaolivu R.D."/>
            <person name="Hernandez B."/>
            <person name="Javaid M."/>
            <person name="Jayaseelan J.C."/>
            <person name="Lee S."/>
            <person name="Li M."/>
            <person name="Ming W."/>
            <person name="Munidasa M."/>
            <person name="Muniz J."/>
            <person name="Nguyen L."/>
            <person name="Ongeri F."/>
            <person name="Osuji N."/>
            <person name="Pu L.-L."/>
            <person name="Puazo M."/>
            <person name="Qu C."/>
            <person name="Quiroz J."/>
            <person name="Raj R."/>
            <person name="Weissenberger G."/>
            <person name="Xin Y."/>
            <person name="Zou X."/>
            <person name="Han Y."/>
            <person name="Richards S."/>
            <person name="Worley K."/>
            <person name="Muzny D."/>
            <person name="Gibbs R."/>
        </authorList>
    </citation>
    <scope>NUCLEOTIDE SEQUENCE</scope>
    <source>
        <strain evidence="1">Sampled in the wild</strain>
    </source>
</reference>
<dbReference type="GO" id="GO:0004748">
    <property type="term" value="F:ribonucleoside-diphosphate reductase activity, thioredoxin disulfide as acceptor"/>
    <property type="evidence" value="ECO:0007669"/>
    <property type="project" value="TreeGrafter"/>
</dbReference>
<name>A0A8K0KU95_LADFU</name>
<dbReference type="Proteomes" id="UP000792457">
    <property type="component" value="Unassembled WGS sequence"/>
</dbReference>
<dbReference type="InterPro" id="IPR000358">
    <property type="entry name" value="RNR_small_fam"/>
</dbReference>
<dbReference type="PANTHER" id="PTHR23409:SF21">
    <property type="entry name" value="CAPSID PROTEIN"/>
    <property type="match status" value="1"/>
</dbReference>
<dbReference type="PANTHER" id="PTHR23409">
    <property type="entry name" value="RIBONUCLEOSIDE-DIPHOSPHATE REDUCTASE SMALL CHAIN"/>
    <property type="match status" value="1"/>
</dbReference>
<gene>
    <name evidence="1" type="ORF">J437_LFUL018976</name>
</gene>
<dbReference type="AlphaFoldDB" id="A0A8K0KU95"/>
<evidence type="ECO:0000313" key="2">
    <source>
        <dbReference type="Proteomes" id="UP000792457"/>
    </source>
</evidence>
<dbReference type="GO" id="GO:0005829">
    <property type="term" value="C:cytosol"/>
    <property type="evidence" value="ECO:0007669"/>
    <property type="project" value="TreeGrafter"/>
</dbReference>